<dbReference type="InterPro" id="IPR008715">
    <property type="entry name" value="SAM-MeTfrase_NodS-like"/>
</dbReference>
<sequence>MVIFDSRDPGTPSAEWMADPRLGQVPVFSLTGVDRMIVLAAHPDDETLGAGALLARAFALGIPAEVVIVTDGSASHPGSPSVVASDLARTRAAEATAAIAMLNPRAVVAFLGFPDGRVHQDRAAISAAIGAAIGDVITQLPPTAAPAADAPARTRTLLVAPWRGDGHRDHRILGEIAAALAAETPAALDLVEYPIWLWHWSTPADPATPWENFTALTDSGALARKRTAIAAYRSQTEPLSPQPGDEALLNPTFLAHFSRPQEILIVAGSTPPEAPIQTLGRDYFDDTYARNDDPWGFTSRWYEERKRAVTLASLPRRHFDRALEIGCSIGVLTEQLASRTDDLLAVDIAPAAVDRARERLSEHPNVHLRVADVSENFPPGGFDLVLLSEVGYYFDEPTLRRVVADSWRALTPDGVFVACHWRHPVADYLQTGDGVHGVITALAAEAGHTLLTHHLERDFVLDVYSPDPRSVAEQTGLA</sequence>
<dbReference type="GO" id="GO:0032259">
    <property type="term" value="P:methylation"/>
    <property type="evidence" value="ECO:0007669"/>
    <property type="project" value="UniProtKB-KW"/>
</dbReference>
<evidence type="ECO:0000256" key="3">
    <source>
        <dbReference type="ARBA" id="ARBA00022691"/>
    </source>
</evidence>
<dbReference type="RefSeq" id="WP_116282770.1">
    <property type="nucleotide sequence ID" value="NZ_NBXA01000018.1"/>
</dbReference>
<evidence type="ECO:0000256" key="1">
    <source>
        <dbReference type="ARBA" id="ARBA00022603"/>
    </source>
</evidence>
<organism evidence="5 6">
    <name type="scientific">Subtercola boreus</name>
    <dbReference type="NCBI Taxonomy" id="120213"/>
    <lineage>
        <taxon>Bacteria</taxon>
        <taxon>Bacillati</taxon>
        <taxon>Actinomycetota</taxon>
        <taxon>Actinomycetes</taxon>
        <taxon>Micrococcales</taxon>
        <taxon>Microbacteriaceae</taxon>
        <taxon>Subtercola</taxon>
    </lineage>
</organism>
<dbReference type="InterPro" id="IPR003737">
    <property type="entry name" value="GlcNAc_PI_deacetylase-related"/>
</dbReference>
<dbReference type="CDD" id="cd02440">
    <property type="entry name" value="AdoMet_MTases"/>
    <property type="match status" value="1"/>
</dbReference>
<reference evidence="5 6" key="1">
    <citation type="submission" date="2017-04" db="EMBL/GenBank/DDBJ databases">
        <title>Comparative genome analysis of Subtercola boreus.</title>
        <authorList>
            <person name="Cho Y.-J."/>
            <person name="Cho A."/>
            <person name="Kim O.-S."/>
            <person name="Lee J.-I."/>
        </authorList>
    </citation>
    <scope>NUCLEOTIDE SEQUENCE [LARGE SCALE GENOMIC DNA]</scope>
    <source>
        <strain evidence="5 6">P27444</strain>
    </source>
</reference>
<dbReference type="Pfam" id="PF02585">
    <property type="entry name" value="PIG-L"/>
    <property type="match status" value="1"/>
</dbReference>
<protein>
    <recommendedName>
        <fullName evidence="7">SAM-dependent methyltransferase</fullName>
    </recommendedName>
</protein>
<accession>A0A3E0VUL8</accession>
<dbReference type="OrthoDB" id="116799at2"/>
<dbReference type="InterPro" id="IPR024078">
    <property type="entry name" value="LmbE-like_dom_sf"/>
</dbReference>
<dbReference type="PANTHER" id="PTHR43464">
    <property type="entry name" value="METHYLTRANSFERASE"/>
    <property type="match status" value="1"/>
</dbReference>
<gene>
    <name evidence="5" type="ORF">B7R21_08285</name>
</gene>
<evidence type="ECO:0008006" key="7">
    <source>
        <dbReference type="Google" id="ProtNLM"/>
    </source>
</evidence>
<keyword evidence="1" id="KW-0489">Methyltransferase</keyword>
<evidence type="ECO:0000256" key="4">
    <source>
        <dbReference type="ARBA" id="ARBA00022833"/>
    </source>
</evidence>
<dbReference type="Gene3D" id="3.40.50.10320">
    <property type="entry name" value="LmbE-like"/>
    <property type="match status" value="1"/>
</dbReference>
<dbReference type="GO" id="GO:0016137">
    <property type="term" value="P:glycoside metabolic process"/>
    <property type="evidence" value="ECO:0007669"/>
    <property type="project" value="UniProtKB-ARBA"/>
</dbReference>
<name>A0A3E0VUL8_9MICO</name>
<dbReference type="Proteomes" id="UP000256709">
    <property type="component" value="Unassembled WGS sequence"/>
</dbReference>
<comment type="caution">
    <text evidence="5">The sequence shown here is derived from an EMBL/GenBank/DDBJ whole genome shotgun (WGS) entry which is preliminary data.</text>
</comment>
<dbReference type="Pfam" id="PF05401">
    <property type="entry name" value="NodS"/>
    <property type="match status" value="1"/>
</dbReference>
<keyword evidence="2" id="KW-0808">Transferase</keyword>
<dbReference type="GO" id="GO:0009312">
    <property type="term" value="P:oligosaccharide biosynthetic process"/>
    <property type="evidence" value="ECO:0007669"/>
    <property type="project" value="InterPro"/>
</dbReference>
<keyword evidence="4" id="KW-0862">Zinc</keyword>
<keyword evidence="3" id="KW-0949">S-adenosyl-L-methionine</keyword>
<dbReference type="InterPro" id="IPR029063">
    <property type="entry name" value="SAM-dependent_MTases_sf"/>
</dbReference>
<dbReference type="GO" id="GO:0008757">
    <property type="term" value="F:S-adenosylmethionine-dependent methyltransferase activity"/>
    <property type="evidence" value="ECO:0007669"/>
    <property type="project" value="InterPro"/>
</dbReference>
<dbReference type="EMBL" id="NBXA01000018">
    <property type="protein sequence ID" value="RFA13350.1"/>
    <property type="molecule type" value="Genomic_DNA"/>
</dbReference>
<dbReference type="Gene3D" id="3.40.50.150">
    <property type="entry name" value="Vaccinia Virus protein VP39"/>
    <property type="match status" value="1"/>
</dbReference>
<dbReference type="AlphaFoldDB" id="A0A3E0VUL8"/>
<evidence type="ECO:0000313" key="6">
    <source>
        <dbReference type="Proteomes" id="UP000256709"/>
    </source>
</evidence>
<evidence type="ECO:0000313" key="5">
    <source>
        <dbReference type="EMBL" id="RFA13350.1"/>
    </source>
</evidence>
<proteinExistence type="predicted"/>
<dbReference type="PANTHER" id="PTHR43464:SF19">
    <property type="entry name" value="UBIQUINONE BIOSYNTHESIS O-METHYLTRANSFERASE, MITOCHONDRIAL"/>
    <property type="match status" value="1"/>
</dbReference>
<dbReference type="SUPFAM" id="SSF102588">
    <property type="entry name" value="LmbE-like"/>
    <property type="match status" value="1"/>
</dbReference>
<evidence type="ECO:0000256" key="2">
    <source>
        <dbReference type="ARBA" id="ARBA00022679"/>
    </source>
</evidence>
<dbReference type="SUPFAM" id="SSF53335">
    <property type="entry name" value="S-adenosyl-L-methionine-dependent methyltransferases"/>
    <property type="match status" value="1"/>
</dbReference>